<gene>
    <name evidence="3" type="primary">rpsP</name>
    <name evidence="5" type="ORF">FC770_12185</name>
</gene>
<proteinExistence type="inferred from homology"/>
<feature type="region of interest" description="Disordered" evidence="4">
    <location>
        <begin position="115"/>
        <end position="156"/>
    </location>
</feature>
<dbReference type="Gene3D" id="3.30.1320.10">
    <property type="match status" value="1"/>
</dbReference>
<dbReference type="PANTHER" id="PTHR12919:SF20">
    <property type="entry name" value="SMALL RIBOSOMAL SUBUNIT PROTEIN BS16M"/>
    <property type="match status" value="1"/>
</dbReference>
<dbReference type="OrthoDB" id="9807878at2"/>
<feature type="compositionally biased region" description="Basic and acidic residues" evidence="4">
    <location>
        <begin position="115"/>
        <end position="136"/>
    </location>
</feature>
<dbReference type="SUPFAM" id="SSF54565">
    <property type="entry name" value="Ribosomal protein S16"/>
    <property type="match status" value="1"/>
</dbReference>
<dbReference type="Pfam" id="PF00886">
    <property type="entry name" value="Ribosomal_S16"/>
    <property type="match status" value="1"/>
</dbReference>
<keyword evidence="6" id="KW-1185">Reference proteome</keyword>
<dbReference type="InterPro" id="IPR020592">
    <property type="entry name" value="Ribosomal_bS16_CS"/>
</dbReference>
<evidence type="ECO:0000256" key="1">
    <source>
        <dbReference type="ARBA" id="ARBA00022980"/>
    </source>
</evidence>
<dbReference type="AlphaFoldDB" id="A0A4U2YLR4"/>
<dbReference type="PANTHER" id="PTHR12919">
    <property type="entry name" value="30S RIBOSOMAL PROTEIN S16"/>
    <property type="match status" value="1"/>
</dbReference>
<feature type="compositionally biased region" description="Low complexity" evidence="4">
    <location>
        <begin position="139"/>
        <end position="156"/>
    </location>
</feature>
<organism evidence="5 6">
    <name type="scientific">Nocardioides jishulii</name>
    <dbReference type="NCBI Taxonomy" id="2575440"/>
    <lineage>
        <taxon>Bacteria</taxon>
        <taxon>Bacillati</taxon>
        <taxon>Actinomycetota</taxon>
        <taxon>Actinomycetes</taxon>
        <taxon>Propionibacteriales</taxon>
        <taxon>Nocardioidaceae</taxon>
        <taxon>Nocardioides</taxon>
    </lineage>
</organism>
<evidence type="ECO:0000256" key="2">
    <source>
        <dbReference type="ARBA" id="ARBA00023274"/>
    </source>
</evidence>
<dbReference type="InterPro" id="IPR023803">
    <property type="entry name" value="Ribosomal_bS16_dom_sf"/>
</dbReference>
<protein>
    <recommendedName>
        <fullName evidence="3">Small ribosomal subunit protein bS16</fullName>
    </recommendedName>
</protein>
<sequence>MAVKIRLKRLGKIRVPQYRIVVVDSRKKRDGRVIEEIGKYHPKEDPSFIDVTSERAQYWLGVGAQPTEAVEAILKITGDWQKFKGLPGTEGTLKVAEPKRDKLEIFNEALKEAAKEPKGAAVTKKADKKAEKKEEAPVEEAPAAEAEAAEAPAEDA</sequence>
<dbReference type="PROSITE" id="PS00732">
    <property type="entry name" value="RIBOSOMAL_S16"/>
    <property type="match status" value="1"/>
</dbReference>
<dbReference type="RefSeq" id="WP_137066506.1">
    <property type="nucleotide sequence ID" value="NZ_CP040748.1"/>
</dbReference>
<dbReference type="EMBL" id="SZPY01000003">
    <property type="protein sequence ID" value="TKI61535.1"/>
    <property type="molecule type" value="Genomic_DNA"/>
</dbReference>
<dbReference type="GO" id="GO:0015935">
    <property type="term" value="C:small ribosomal subunit"/>
    <property type="evidence" value="ECO:0007669"/>
    <property type="project" value="TreeGrafter"/>
</dbReference>
<dbReference type="GO" id="GO:0003735">
    <property type="term" value="F:structural constituent of ribosome"/>
    <property type="evidence" value="ECO:0007669"/>
    <property type="project" value="InterPro"/>
</dbReference>
<evidence type="ECO:0000313" key="5">
    <source>
        <dbReference type="EMBL" id="TKI61535.1"/>
    </source>
</evidence>
<name>A0A4U2YLR4_9ACTN</name>
<dbReference type="Proteomes" id="UP000307808">
    <property type="component" value="Unassembled WGS sequence"/>
</dbReference>
<reference evidence="5 6" key="1">
    <citation type="submission" date="2019-04" db="EMBL/GenBank/DDBJ databases">
        <authorList>
            <person name="Dong K."/>
        </authorList>
    </citation>
    <scope>NUCLEOTIDE SEQUENCE [LARGE SCALE GENOMIC DNA]</scope>
    <source>
        <strain evidence="6">dk3543</strain>
    </source>
</reference>
<dbReference type="InterPro" id="IPR000307">
    <property type="entry name" value="Ribosomal_bS16"/>
</dbReference>
<keyword evidence="1 3" id="KW-0689">Ribosomal protein</keyword>
<dbReference type="GO" id="GO:0005737">
    <property type="term" value="C:cytoplasm"/>
    <property type="evidence" value="ECO:0007669"/>
    <property type="project" value="UniProtKB-ARBA"/>
</dbReference>
<comment type="caution">
    <text evidence="5">The sequence shown here is derived from an EMBL/GenBank/DDBJ whole genome shotgun (WGS) entry which is preliminary data.</text>
</comment>
<evidence type="ECO:0000313" key="6">
    <source>
        <dbReference type="Proteomes" id="UP000307808"/>
    </source>
</evidence>
<evidence type="ECO:0000256" key="3">
    <source>
        <dbReference type="HAMAP-Rule" id="MF_00385"/>
    </source>
</evidence>
<dbReference type="GO" id="GO:0006412">
    <property type="term" value="P:translation"/>
    <property type="evidence" value="ECO:0007669"/>
    <property type="project" value="UniProtKB-UniRule"/>
</dbReference>
<keyword evidence="2 3" id="KW-0687">Ribonucleoprotein</keyword>
<comment type="similarity">
    <text evidence="3">Belongs to the bacterial ribosomal protein bS16 family.</text>
</comment>
<dbReference type="NCBIfam" id="NF011093">
    <property type="entry name" value="PRK14520.1"/>
    <property type="match status" value="1"/>
</dbReference>
<accession>A0A4U2YLR4</accession>
<dbReference type="NCBIfam" id="TIGR00002">
    <property type="entry name" value="S16"/>
    <property type="match status" value="1"/>
</dbReference>
<dbReference type="HAMAP" id="MF_00385">
    <property type="entry name" value="Ribosomal_bS16"/>
    <property type="match status" value="1"/>
</dbReference>
<evidence type="ECO:0000256" key="4">
    <source>
        <dbReference type="SAM" id="MobiDB-lite"/>
    </source>
</evidence>